<proteinExistence type="predicted"/>
<comment type="caution">
    <text evidence="2">The sequence shown here is derived from an EMBL/GenBank/DDBJ whole genome shotgun (WGS) entry which is preliminary data.</text>
</comment>
<dbReference type="Proteomes" id="UP000288071">
    <property type="component" value="Unassembled WGS sequence"/>
</dbReference>
<name>A0A3S3M9Y7_9RHOB</name>
<accession>A0A3S3M9Y7</accession>
<evidence type="ECO:0000313" key="3">
    <source>
        <dbReference type="Proteomes" id="UP000288071"/>
    </source>
</evidence>
<feature type="transmembrane region" description="Helical" evidence="1">
    <location>
        <begin position="12"/>
        <end position="32"/>
    </location>
</feature>
<reference evidence="2" key="1">
    <citation type="submission" date="2019-01" db="EMBL/GenBank/DDBJ databases">
        <title>Sinorhodobacter populi sp. nov. isolated from the symptomatic bark tissue of Populus euramericana canker.</title>
        <authorList>
            <person name="Xu G."/>
        </authorList>
    </citation>
    <scope>NUCLEOTIDE SEQUENCE [LARGE SCALE GENOMIC DNA]</scope>
    <source>
        <strain evidence="2">CGMCC 1.12963</strain>
    </source>
</reference>
<dbReference type="RefSeq" id="WP_128155925.1">
    <property type="nucleotide sequence ID" value="NZ_JBHSOM010000020.1"/>
</dbReference>
<dbReference type="AlphaFoldDB" id="A0A3S3M9Y7"/>
<gene>
    <name evidence="2" type="ORF">EOW66_08170</name>
</gene>
<sequence>MVFDNRHSRLVALAKVALPLAALALLSTLFLFSDKVDPTTATPYANVDVTELANQPRLTTPEYSGLTEDGASITVKAKTAFPDATGGSGASAQAIVAKIEAKDGLVTDLTAKAGVIDPQAGQIHLSDGVAVQTSTGYRMSTAAVDLATDRSTLVAPGAVSAEAPYGTITSGAMQMSRATAEAPYDLVFNGGVKLVYQPQ</sequence>
<evidence type="ECO:0008006" key="4">
    <source>
        <dbReference type="Google" id="ProtNLM"/>
    </source>
</evidence>
<reference evidence="2" key="2">
    <citation type="submission" date="2019-01" db="EMBL/GenBank/DDBJ databases">
        <authorList>
            <person name="Li Y."/>
        </authorList>
    </citation>
    <scope>NUCLEOTIDE SEQUENCE [LARGE SCALE GENOMIC DNA]</scope>
    <source>
        <strain evidence="2">CGMCC 1.12963</strain>
    </source>
</reference>
<keyword evidence="1" id="KW-0812">Transmembrane</keyword>
<keyword evidence="1" id="KW-1133">Transmembrane helix</keyword>
<dbReference type="EMBL" id="SAVA01000004">
    <property type="protein sequence ID" value="RWR52642.1"/>
    <property type="molecule type" value="Genomic_DNA"/>
</dbReference>
<organism evidence="2 3">
    <name type="scientific">Paenirhodobacter huangdaonensis</name>
    <dbReference type="NCBI Taxonomy" id="2501515"/>
    <lineage>
        <taxon>Bacteria</taxon>
        <taxon>Pseudomonadati</taxon>
        <taxon>Pseudomonadota</taxon>
        <taxon>Alphaproteobacteria</taxon>
        <taxon>Rhodobacterales</taxon>
        <taxon>Rhodobacter group</taxon>
        <taxon>Paenirhodobacter</taxon>
    </lineage>
</organism>
<protein>
    <recommendedName>
        <fullName evidence="4">LPS export ABC transporter periplasmic protein LptC</fullName>
    </recommendedName>
</protein>
<evidence type="ECO:0000256" key="1">
    <source>
        <dbReference type="SAM" id="Phobius"/>
    </source>
</evidence>
<keyword evidence="1" id="KW-0472">Membrane</keyword>
<evidence type="ECO:0000313" key="2">
    <source>
        <dbReference type="EMBL" id="RWR52642.1"/>
    </source>
</evidence>
<keyword evidence="3" id="KW-1185">Reference proteome</keyword>